<evidence type="ECO:0000313" key="2">
    <source>
        <dbReference type="Proteomes" id="UP001148629"/>
    </source>
</evidence>
<evidence type="ECO:0000313" key="1">
    <source>
        <dbReference type="EMBL" id="KAJ3544167.1"/>
    </source>
</evidence>
<sequence>MSTLGILGLHGGLAAFKKPFHEVQKQSKQLVDRLDALMKERKDDLAEEAGYTDERCKELQDLENTFSRADEDMSFMEKMAARSRRLNEVLKEIQSRDDSQPTPQELEQESQDTELAREVAFRAFALISADENFEIEFTKFWGPEWNQKFIDGIGLRSLTPAAAESFESQDTDVDTELYRLRGREASLEQQGEALQLDLQKSNQQIEEQRKRMAEMEAEHMSQVDTLKSDVQKAHDKLVEWEGWSDRVSDKFEEQRGRISALETAKSDLEERNSQMQQQLTASTTSNDATIILLESQKRDLKERVSQLTVASEAHSSKAAELKQQFELEKGILEKDVAQLNQQYSDFKTYADNIQENNKLLSGMVPRNLLLQEKLDAAKEEQDATKKELEEAKAEMSKLRAELTDRSESTLDARTLAIFRATIDDTIAAFSQDDPLSTLDQTNSLFIVLIPQHTTLLVVDQATRQMRWMSMNLLDTSNLYNPVIRAPDQSDDIQSDGIAFTLGPGQAEMGIALIQERLRQNPDGLNNEFWTA</sequence>
<name>A0ACC1SPU6_9HYPO</name>
<protein>
    <submittedName>
        <fullName evidence="1">Uncharacterized protein</fullName>
    </submittedName>
</protein>
<organism evidence="1 2">
    <name type="scientific">Fusarium decemcellulare</name>
    <dbReference type="NCBI Taxonomy" id="57161"/>
    <lineage>
        <taxon>Eukaryota</taxon>
        <taxon>Fungi</taxon>
        <taxon>Dikarya</taxon>
        <taxon>Ascomycota</taxon>
        <taxon>Pezizomycotina</taxon>
        <taxon>Sordariomycetes</taxon>
        <taxon>Hypocreomycetidae</taxon>
        <taxon>Hypocreales</taxon>
        <taxon>Nectriaceae</taxon>
        <taxon>Fusarium</taxon>
        <taxon>Fusarium decemcellulare species complex</taxon>
    </lineage>
</organism>
<keyword evidence="2" id="KW-1185">Reference proteome</keyword>
<dbReference type="Proteomes" id="UP001148629">
    <property type="component" value="Unassembled WGS sequence"/>
</dbReference>
<comment type="caution">
    <text evidence="1">The sequence shown here is derived from an EMBL/GenBank/DDBJ whole genome shotgun (WGS) entry which is preliminary data.</text>
</comment>
<gene>
    <name evidence="1" type="ORF">NM208_g3194</name>
</gene>
<proteinExistence type="predicted"/>
<dbReference type="EMBL" id="JANRMS010000208">
    <property type="protein sequence ID" value="KAJ3544167.1"/>
    <property type="molecule type" value="Genomic_DNA"/>
</dbReference>
<accession>A0ACC1SPU6</accession>
<reference evidence="1" key="1">
    <citation type="submission" date="2022-08" db="EMBL/GenBank/DDBJ databases">
        <title>Genome Sequence of Fusarium decemcellulare.</title>
        <authorList>
            <person name="Buettner E."/>
        </authorList>
    </citation>
    <scope>NUCLEOTIDE SEQUENCE</scope>
    <source>
        <strain evidence="1">Babe19</strain>
    </source>
</reference>